<name>A0A919JU30_9ACTN</name>
<evidence type="ECO:0000256" key="1">
    <source>
        <dbReference type="ARBA" id="ARBA00022741"/>
    </source>
</evidence>
<evidence type="ECO:0000313" key="5">
    <source>
        <dbReference type="EMBL" id="GIE94815.1"/>
    </source>
</evidence>
<comment type="caution">
    <text evidence="5">The sequence shown here is derived from an EMBL/GenBank/DDBJ whole genome shotgun (WGS) entry which is preliminary data.</text>
</comment>
<proteinExistence type="inferred from homology"/>
<evidence type="ECO:0000256" key="3">
    <source>
        <dbReference type="RuleBase" id="RU003651"/>
    </source>
</evidence>
<dbReference type="PANTHER" id="PTHR23077">
    <property type="entry name" value="AAA-FAMILY ATPASE"/>
    <property type="match status" value="1"/>
</dbReference>
<dbReference type="Proteomes" id="UP000636960">
    <property type="component" value="Unassembled WGS sequence"/>
</dbReference>
<protein>
    <recommendedName>
        <fullName evidence="4">AAA+ ATPase domain-containing protein</fullName>
    </recommendedName>
</protein>
<dbReference type="PROSITE" id="PS00674">
    <property type="entry name" value="AAA"/>
    <property type="match status" value="1"/>
</dbReference>
<dbReference type="Gene3D" id="3.40.50.300">
    <property type="entry name" value="P-loop containing nucleotide triphosphate hydrolases"/>
    <property type="match status" value="1"/>
</dbReference>
<dbReference type="InterPro" id="IPR027417">
    <property type="entry name" value="P-loop_NTPase"/>
</dbReference>
<organism evidence="5 6">
    <name type="scientific">Paractinoplanes rishiriensis</name>
    <dbReference type="NCBI Taxonomy" id="1050105"/>
    <lineage>
        <taxon>Bacteria</taxon>
        <taxon>Bacillati</taxon>
        <taxon>Actinomycetota</taxon>
        <taxon>Actinomycetes</taxon>
        <taxon>Micromonosporales</taxon>
        <taxon>Micromonosporaceae</taxon>
        <taxon>Paractinoplanes</taxon>
    </lineage>
</organism>
<dbReference type="GO" id="GO:0016887">
    <property type="term" value="F:ATP hydrolysis activity"/>
    <property type="evidence" value="ECO:0007669"/>
    <property type="project" value="InterPro"/>
</dbReference>
<dbReference type="AlphaFoldDB" id="A0A919JU30"/>
<sequence length="521" mass="56102">MPGQIERRMAAAYGRRRAIGVRACHSWLMSDASSARPRGESFEYAGATVELVDAETVLAAARVNQVDLLRRTTWPAPVQRVDLRVSSADRADGPVHVFAASISTADEPLSKERIRRLVLGHDPVGLLLAKRIEAGDPIATRIVDGMGAAAVAAYRKLGLDRPTQPAAGRPPATIADAVVGLQASVTYDETGTTVRVGAEVPRDDVTAAHLQAFVGLTLQAVLELTGPDALTGRRIVVSRDAQPPRTPATTQTVTLDMVGGLADVVAELRQIAVSFRHPEAMARWGARRPQGILMYGPPGTGKTMLSRALANEIGADFREIRTPEILDKWLGGSERNIKQIFRDARRYRTPTLMLFDEFDSIISYAGAGGDAASQAINAVAGIFKQEMNDLIEANPNVLVVATTNFPHRVDDSLIRSGRFDVKLSIPKPDDTSRTAIFRKMIAALIAAHEQPGFRMFAEDLDLGELGRVSVGMTGADIKEVLRRVQLAKAMQEARTGGAVDPISQADLLASVRELLGPRPAV</sequence>
<comment type="similarity">
    <text evidence="3">Belongs to the AAA ATPase family.</text>
</comment>
<evidence type="ECO:0000313" key="6">
    <source>
        <dbReference type="Proteomes" id="UP000636960"/>
    </source>
</evidence>
<dbReference type="GO" id="GO:0005524">
    <property type="term" value="F:ATP binding"/>
    <property type="evidence" value="ECO:0007669"/>
    <property type="project" value="UniProtKB-KW"/>
</dbReference>
<dbReference type="InterPro" id="IPR050168">
    <property type="entry name" value="AAA_ATPase_domain"/>
</dbReference>
<dbReference type="InterPro" id="IPR003959">
    <property type="entry name" value="ATPase_AAA_core"/>
</dbReference>
<gene>
    <name evidence="5" type="ORF">Ari01nite_22800</name>
</gene>
<dbReference type="Gene3D" id="1.10.8.60">
    <property type="match status" value="1"/>
</dbReference>
<dbReference type="PANTHER" id="PTHR23077:SF171">
    <property type="entry name" value="NUCLEAR VALOSIN-CONTAINING PROTEIN-LIKE"/>
    <property type="match status" value="1"/>
</dbReference>
<dbReference type="Pfam" id="PF00004">
    <property type="entry name" value="AAA"/>
    <property type="match status" value="1"/>
</dbReference>
<keyword evidence="1 3" id="KW-0547">Nucleotide-binding</keyword>
<dbReference type="InterPro" id="IPR003593">
    <property type="entry name" value="AAA+_ATPase"/>
</dbReference>
<dbReference type="SUPFAM" id="SSF52540">
    <property type="entry name" value="P-loop containing nucleoside triphosphate hydrolases"/>
    <property type="match status" value="1"/>
</dbReference>
<dbReference type="InterPro" id="IPR003960">
    <property type="entry name" value="ATPase_AAA_CS"/>
</dbReference>
<reference evidence="5" key="1">
    <citation type="submission" date="2021-01" db="EMBL/GenBank/DDBJ databases">
        <title>Whole genome shotgun sequence of Actinoplanes rishiriensis NBRC 108556.</title>
        <authorList>
            <person name="Komaki H."/>
            <person name="Tamura T."/>
        </authorList>
    </citation>
    <scope>NUCLEOTIDE SEQUENCE</scope>
    <source>
        <strain evidence="5">NBRC 108556</strain>
    </source>
</reference>
<keyword evidence="6" id="KW-1185">Reference proteome</keyword>
<dbReference type="EMBL" id="BOMV01000018">
    <property type="protein sequence ID" value="GIE94815.1"/>
    <property type="molecule type" value="Genomic_DNA"/>
</dbReference>
<evidence type="ECO:0000259" key="4">
    <source>
        <dbReference type="SMART" id="SM00382"/>
    </source>
</evidence>
<dbReference type="SMART" id="SM00382">
    <property type="entry name" value="AAA"/>
    <property type="match status" value="1"/>
</dbReference>
<keyword evidence="2 3" id="KW-0067">ATP-binding</keyword>
<feature type="domain" description="AAA+ ATPase" evidence="4">
    <location>
        <begin position="288"/>
        <end position="429"/>
    </location>
</feature>
<evidence type="ECO:0000256" key="2">
    <source>
        <dbReference type="ARBA" id="ARBA00022840"/>
    </source>
</evidence>
<accession>A0A919JU30</accession>